<gene>
    <name evidence="1" type="ORF">QC818_02920</name>
</gene>
<sequence>MCQVQVERLPLQQLNRRRGAVPDVVFVVPPEADLRGLGRDPRRGPFLMLKSGLRCWPLHDARPGGDLAGCRVLVVDAERAETPRVREFVAESLGLRLGAAV</sequence>
<organism evidence="1 2">
    <name type="scientific">Halomonas koreensis</name>
    <dbReference type="NCBI Taxonomy" id="245385"/>
    <lineage>
        <taxon>Bacteria</taxon>
        <taxon>Pseudomonadati</taxon>
        <taxon>Pseudomonadota</taxon>
        <taxon>Gammaproteobacteria</taxon>
        <taxon>Oceanospirillales</taxon>
        <taxon>Halomonadaceae</taxon>
        <taxon>Halomonas</taxon>
    </lineage>
</organism>
<dbReference type="EMBL" id="JARWAK010000002">
    <property type="protein sequence ID" value="MDR5865744.1"/>
    <property type="molecule type" value="Genomic_DNA"/>
</dbReference>
<proteinExistence type="predicted"/>
<name>A0ABU1FZX0_9GAMM</name>
<evidence type="ECO:0000313" key="1">
    <source>
        <dbReference type="EMBL" id="MDR5865744.1"/>
    </source>
</evidence>
<keyword evidence="2" id="KW-1185">Reference proteome</keyword>
<comment type="caution">
    <text evidence="1">The sequence shown here is derived from an EMBL/GenBank/DDBJ whole genome shotgun (WGS) entry which is preliminary data.</text>
</comment>
<dbReference type="Proteomes" id="UP001264519">
    <property type="component" value="Unassembled WGS sequence"/>
</dbReference>
<reference evidence="1 2" key="1">
    <citation type="submission" date="2023-04" db="EMBL/GenBank/DDBJ databases">
        <title>A long-awaited taxogenomic arrangement of the family Halomonadaceae.</title>
        <authorList>
            <person name="De La Haba R."/>
            <person name="Chuvochina M."/>
            <person name="Wittouck S."/>
            <person name="Arahal D.R."/>
            <person name="Sanchez-Porro C."/>
            <person name="Hugenholtz P."/>
            <person name="Ventosa A."/>
        </authorList>
    </citation>
    <scope>NUCLEOTIDE SEQUENCE [LARGE SCALE GENOMIC DNA]</scope>
    <source>
        <strain evidence="1 2">DSM 23530</strain>
    </source>
</reference>
<protein>
    <submittedName>
        <fullName evidence="1">Uncharacterized protein</fullName>
    </submittedName>
</protein>
<accession>A0ABU1FZX0</accession>
<dbReference type="RefSeq" id="WP_309651344.1">
    <property type="nucleotide sequence ID" value="NZ_JARWAK010000002.1"/>
</dbReference>
<evidence type="ECO:0000313" key="2">
    <source>
        <dbReference type="Proteomes" id="UP001264519"/>
    </source>
</evidence>